<evidence type="ECO:0000313" key="4">
    <source>
        <dbReference type="Proteomes" id="UP000006250"/>
    </source>
</evidence>
<evidence type="ECO:0000256" key="1">
    <source>
        <dbReference type="SAM" id="Phobius"/>
    </source>
</evidence>
<dbReference type="AlphaFoldDB" id="E1K0P0"/>
<dbReference type="STRING" id="596151.DesfrDRAFT_3440"/>
<dbReference type="OrthoDB" id="1489074at2"/>
<evidence type="ECO:0000313" key="3">
    <source>
        <dbReference type="EMBL" id="EFL49804.1"/>
    </source>
</evidence>
<feature type="transmembrane region" description="Helical" evidence="1">
    <location>
        <begin position="297"/>
        <end position="321"/>
    </location>
</feature>
<dbReference type="Proteomes" id="UP000006250">
    <property type="component" value="Unassembled WGS sequence"/>
</dbReference>
<dbReference type="InterPro" id="IPR038731">
    <property type="entry name" value="RgtA/B/C-like"/>
</dbReference>
<feature type="transmembrane region" description="Helical" evidence="1">
    <location>
        <begin position="162"/>
        <end position="191"/>
    </location>
</feature>
<organism evidence="3 4">
    <name type="scientific">Solidesulfovibrio fructosivorans JJ]</name>
    <dbReference type="NCBI Taxonomy" id="596151"/>
    <lineage>
        <taxon>Bacteria</taxon>
        <taxon>Pseudomonadati</taxon>
        <taxon>Thermodesulfobacteriota</taxon>
        <taxon>Desulfovibrionia</taxon>
        <taxon>Desulfovibrionales</taxon>
        <taxon>Desulfovibrionaceae</taxon>
        <taxon>Solidesulfovibrio</taxon>
    </lineage>
</organism>
<feature type="transmembrane region" description="Helical" evidence="1">
    <location>
        <begin position="203"/>
        <end position="223"/>
    </location>
</feature>
<feature type="transmembrane region" description="Helical" evidence="1">
    <location>
        <begin position="235"/>
        <end position="257"/>
    </location>
</feature>
<feature type="transmembrane region" description="Helical" evidence="1">
    <location>
        <begin position="269"/>
        <end position="291"/>
    </location>
</feature>
<feature type="transmembrane region" description="Helical" evidence="1">
    <location>
        <begin position="9"/>
        <end position="27"/>
    </location>
</feature>
<feature type="transmembrane region" description="Helical" evidence="1">
    <location>
        <begin position="47"/>
        <end position="69"/>
    </location>
</feature>
<reference evidence="3 4" key="1">
    <citation type="submission" date="2010-08" db="EMBL/GenBank/DDBJ databases">
        <title>The draft genome of Desulfovibrio fructosovorans JJ.</title>
        <authorList>
            <consortium name="US DOE Joint Genome Institute (JGI-PGF)"/>
            <person name="Lucas S."/>
            <person name="Copeland A."/>
            <person name="Lapidus A."/>
            <person name="Cheng J.-F."/>
            <person name="Bruce D."/>
            <person name="Goodwin L."/>
            <person name="Pitluck S."/>
            <person name="Land M.L."/>
            <person name="Hauser L."/>
            <person name="Chang Y.-J."/>
            <person name="Jeffries C."/>
            <person name="Wall J.D."/>
            <person name="Stahl D.A."/>
            <person name="Arkin A.P."/>
            <person name="Dehal P."/>
            <person name="Stolyar S.M."/>
            <person name="Hazen T.C."/>
            <person name="Woyke T.J."/>
        </authorList>
    </citation>
    <scope>NUCLEOTIDE SEQUENCE [LARGE SCALE GENOMIC DNA]</scope>
    <source>
        <strain evidence="3 4">JJ</strain>
    </source>
</reference>
<dbReference type="EMBL" id="AECZ01000032">
    <property type="protein sequence ID" value="EFL49804.1"/>
    <property type="molecule type" value="Genomic_DNA"/>
</dbReference>
<feature type="transmembrane region" description="Helical" evidence="1">
    <location>
        <begin position="132"/>
        <end position="150"/>
    </location>
</feature>
<feature type="transmembrane region" description="Helical" evidence="1">
    <location>
        <begin position="333"/>
        <end position="353"/>
    </location>
</feature>
<gene>
    <name evidence="3" type="ORF">DesfrDRAFT_3440</name>
</gene>
<sequence>MSADRLPRLTAKVLIAGLIVYVAWRALSLSMTCDEAWTAEALPYPGFFSFITPSFFAGLNVHLLNSWLINLCLTVFGEHDWAVRLPALAGGICYLCLAYRLSARLFDGWAVTAATALLTANPYLLDFFSVGRGYALGLGLTMLGLSRLLAARDARRPPWHLVFFALAALANLSFLYAYLTALALAVIRFAWQARQGSRPRGRALAAACLPVLATLVGLSVIYGPTMRIAAKHNEYWWGSADGFVGGGLTSLFAVTLYRTGIDPALPRLLAWMAMGLLTGLALAAVATRAWTGPRRPIATAFFTLLAFYGIVWAGVTVEHALFGTPYLMERGMLFLWPVLVLAVCGGIGCLPPGRAWRWAGGGLLVGLCLIACGNFARAANLAYTFTWRNDACSRPFMRRIARENYPRNFTREKIGIAVSHMAIHTLDYYVRHLRMAYVDTVRGLEYLPKAAYGIMPADLAATPKVADRFEVIMTCPASGLVLTRRRGDGKKHAGGKPF</sequence>
<keyword evidence="1" id="KW-0472">Membrane</keyword>
<feature type="domain" description="Glycosyltransferase RgtA/B/C/D-like" evidence="2">
    <location>
        <begin position="65"/>
        <end position="192"/>
    </location>
</feature>
<keyword evidence="1" id="KW-0812">Transmembrane</keyword>
<evidence type="ECO:0000259" key="2">
    <source>
        <dbReference type="Pfam" id="PF13231"/>
    </source>
</evidence>
<feature type="transmembrane region" description="Helical" evidence="1">
    <location>
        <begin position="359"/>
        <end position="379"/>
    </location>
</feature>
<feature type="transmembrane region" description="Helical" evidence="1">
    <location>
        <begin position="81"/>
        <end position="102"/>
    </location>
</feature>
<comment type="caution">
    <text evidence="3">The sequence shown here is derived from an EMBL/GenBank/DDBJ whole genome shotgun (WGS) entry which is preliminary data.</text>
</comment>
<dbReference type="Pfam" id="PF13231">
    <property type="entry name" value="PMT_2"/>
    <property type="match status" value="1"/>
</dbReference>
<dbReference type="RefSeq" id="WP_005995976.1">
    <property type="nucleotide sequence ID" value="NZ_AECZ01000032.1"/>
</dbReference>
<name>E1K0P0_SOLFR</name>
<keyword evidence="1" id="KW-1133">Transmembrane helix</keyword>
<protein>
    <recommendedName>
        <fullName evidence="2">Glycosyltransferase RgtA/B/C/D-like domain-containing protein</fullName>
    </recommendedName>
</protein>
<proteinExistence type="predicted"/>
<accession>E1K0P0</accession>
<keyword evidence="4" id="KW-1185">Reference proteome</keyword>
<dbReference type="eggNOG" id="COG1807">
    <property type="taxonomic scope" value="Bacteria"/>
</dbReference>